<dbReference type="EMBL" id="UINC01168984">
    <property type="protein sequence ID" value="SVD72303.1"/>
    <property type="molecule type" value="Genomic_DNA"/>
</dbReference>
<feature type="domain" description="Yeast cell wall synthesis Kre9/Knh1-like N-terminal" evidence="3">
    <location>
        <begin position="39"/>
        <end position="116"/>
    </location>
</feature>
<evidence type="ECO:0000256" key="2">
    <source>
        <dbReference type="SAM" id="MobiDB-lite"/>
    </source>
</evidence>
<keyword evidence="1" id="KW-0732">Signal</keyword>
<dbReference type="InterPro" id="IPR025975">
    <property type="entry name" value="Polysacc_lyase"/>
</dbReference>
<dbReference type="Gene3D" id="2.60.120.200">
    <property type="match status" value="1"/>
</dbReference>
<feature type="region of interest" description="Disordered" evidence="2">
    <location>
        <begin position="178"/>
        <end position="208"/>
    </location>
</feature>
<gene>
    <name evidence="4" type="ORF">METZ01_LOCUS425157</name>
</gene>
<dbReference type="AlphaFoldDB" id="A0A382XMW6"/>
<evidence type="ECO:0000259" key="3">
    <source>
        <dbReference type="Pfam" id="PF10342"/>
    </source>
</evidence>
<dbReference type="InterPro" id="IPR018466">
    <property type="entry name" value="Kre9/Knh1-like_N"/>
</dbReference>
<dbReference type="Pfam" id="PF10342">
    <property type="entry name" value="Kre9_KNH"/>
    <property type="match status" value="1"/>
</dbReference>
<protein>
    <recommendedName>
        <fullName evidence="3">Yeast cell wall synthesis Kre9/Knh1-like N-terminal domain-containing protein</fullName>
    </recommendedName>
</protein>
<dbReference type="Pfam" id="PF14099">
    <property type="entry name" value="Polysacc_lyase"/>
    <property type="match status" value="1"/>
</dbReference>
<sequence length="239" mass="27098">MKRLFASAVLLSVTLVATTLFVGMSSTALAAGTLTVDWPYSNQKLVAGMTYFIKWTPGNAGATVKIELLKAGKRTNWITKKTANDGEFIWKIPKSVKKHSKYKIKITSTKNSRIYDETYDNFTIYNARSWWKEKFNSWPYVNLGIEDDGSGNWGGFLISKWNPHNSYHVRVVNKKDGHPVRKGKQSVRFEKRPGQCGGDSPTSGDCNNKSERAEIEMTSAEESGDDTWYAWSVYHKNYK</sequence>
<evidence type="ECO:0000256" key="1">
    <source>
        <dbReference type="ARBA" id="ARBA00022729"/>
    </source>
</evidence>
<proteinExistence type="predicted"/>
<accession>A0A382XMW6</accession>
<reference evidence="4" key="1">
    <citation type="submission" date="2018-05" db="EMBL/GenBank/DDBJ databases">
        <authorList>
            <person name="Lanie J.A."/>
            <person name="Ng W.-L."/>
            <person name="Kazmierczak K.M."/>
            <person name="Andrzejewski T.M."/>
            <person name="Davidsen T.M."/>
            <person name="Wayne K.J."/>
            <person name="Tettelin H."/>
            <person name="Glass J.I."/>
            <person name="Rusch D."/>
            <person name="Podicherti R."/>
            <person name="Tsui H.-C.T."/>
            <person name="Winkler M.E."/>
        </authorList>
    </citation>
    <scope>NUCLEOTIDE SEQUENCE</scope>
</reference>
<organism evidence="4">
    <name type="scientific">marine metagenome</name>
    <dbReference type="NCBI Taxonomy" id="408172"/>
    <lineage>
        <taxon>unclassified sequences</taxon>
        <taxon>metagenomes</taxon>
        <taxon>ecological metagenomes</taxon>
    </lineage>
</organism>
<evidence type="ECO:0000313" key="4">
    <source>
        <dbReference type="EMBL" id="SVD72303.1"/>
    </source>
</evidence>
<name>A0A382XMW6_9ZZZZ</name>
<feature type="non-terminal residue" evidence="4">
    <location>
        <position position="239"/>
    </location>
</feature>